<evidence type="ECO:0000256" key="1">
    <source>
        <dbReference type="SAM" id="SignalP"/>
    </source>
</evidence>
<protein>
    <submittedName>
        <fullName evidence="2">Uncharacterized protein</fullName>
    </submittedName>
</protein>
<accession>A0A8K0GBL9</accession>
<evidence type="ECO:0000313" key="2">
    <source>
        <dbReference type="EMBL" id="KAF2893549.1"/>
    </source>
</evidence>
<evidence type="ECO:0000313" key="3">
    <source>
        <dbReference type="Proteomes" id="UP000801492"/>
    </source>
</evidence>
<comment type="caution">
    <text evidence="2">The sequence shown here is derived from an EMBL/GenBank/DDBJ whole genome shotgun (WGS) entry which is preliminary data.</text>
</comment>
<dbReference type="AlphaFoldDB" id="A0A8K0GBL9"/>
<feature type="signal peptide" evidence="1">
    <location>
        <begin position="1"/>
        <end position="22"/>
    </location>
</feature>
<dbReference type="Proteomes" id="UP000801492">
    <property type="component" value="Unassembled WGS sequence"/>
</dbReference>
<gene>
    <name evidence="2" type="ORF">ILUMI_12623</name>
</gene>
<sequence length="129" mass="14944">MFYVKWVLIMGLIVILSRKAEADGYEIEKIIQNVPKEERLDFIRYYSAIGYEIYTGNTKTVDKNYKAVQFAELDSVSNFSTELYKWLIKTYDPKTAKLRKTARTRTFSGNVICFPNNQCIDIGDVGIHP</sequence>
<dbReference type="EMBL" id="VTPC01007895">
    <property type="protein sequence ID" value="KAF2893549.1"/>
    <property type="molecule type" value="Genomic_DNA"/>
</dbReference>
<proteinExistence type="predicted"/>
<feature type="chain" id="PRO_5035446531" evidence="1">
    <location>
        <begin position="23"/>
        <end position="129"/>
    </location>
</feature>
<keyword evidence="1" id="KW-0732">Signal</keyword>
<organism evidence="2 3">
    <name type="scientific">Ignelater luminosus</name>
    <name type="common">Cucubano</name>
    <name type="synonym">Pyrophorus luminosus</name>
    <dbReference type="NCBI Taxonomy" id="2038154"/>
    <lineage>
        <taxon>Eukaryota</taxon>
        <taxon>Metazoa</taxon>
        <taxon>Ecdysozoa</taxon>
        <taxon>Arthropoda</taxon>
        <taxon>Hexapoda</taxon>
        <taxon>Insecta</taxon>
        <taxon>Pterygota</taxon>
        <taxon>Neoptera</taxon>
        <taxon>Endopterygota</taxon>
        <taxon>Coleoptera</taxon>
        <taxon>Polyphaga</taxon>
        <taxon>Elateriformia</taxon>
        <taxon>Elateroidea</taxon>
        <taxon>Elateridae</taxon>
        <taxon>Agrypninae</taxon>
        <taxon>Pyrophorini</taxon>
        <taxon>Ignelater</taxon>
    </lineage>
</organism>
<reference evidence="2" key="1">
    <citation type="submission" date="2019-08" db="EMBL/GenBank/DDBJ databases">
        <title>The genome of the North American firefly Photinus pyralis.</title>
        <authorList>
            <consortium name="Photinus pyralis genome working group"/>
            <person name="Fallon T.R."/>
            <person name="Sander Lower S.E."/>
            <person name="Weng J.-K."/>
        </authorList>
    </citation>
    <scope>NUCLEOTIDE SEQUENCE</scope>
    <source>
        <strain evidence="2">TRF0915ILg1</strain>
        <tissue evidence="2">Whole body</tissue>
    </source>
</reference>
<name>A0A8K0GBL9_IGNLU</name>
<dbReference type="OrthoDB" id="7682224at2759"/>
<keyword evidence="3" id="KW-1185">Reference proteome</keyword>